<organism evidence="1 2">
    <name type="scientific">Citricoccus zhacaiensis</name>
    <dbReference type="NCBI Taxonomy" id="489142"/>
    <lineage>
        <taxon>Bacteria</taxon>
        <taxon>Bacillati</taxon>
        <taxon>Actinomycetota</taxon>
        <taxon>Actinomycetes</taxon>
        <taxon>Micrococcales</taxon>
        <taxon>Micrococcaceae</taxon>
        <taxon>Citricoccus</taxon>
    </lineage>
</organism>
<gene>
    <name evidence="1" type="ORF">GCM10010977_15390</name>
</gene>
<comment type="caution">
    <text evidence="1">The sequence shown here is derived from an EMBL/GenBank/DDBJ whole genome shotgun (WGS) entry which is preliminary data.</text>
</comment>
<accession>A0ABQ2LY79</accession>
<name>A0ABQ2LY79_9MICC</name>
<proteinExistence type="predicted"/>
<sequence length="81" mass="8908">MRLTTAMSRMRERKSTVRCAKRWTGCLNSGSTMGMGGVLLRGWLRRGPVQRTVRAILAGYRWCPGKPAVTKGPEADSGVAR</sequence>
<evidence type="ECO:0000313" key="2">
    <source>
        <dbReference type="Proteomes" id="UP000642509"/>
    </source>
</evidence>
<dbReference type="EMBL" id="BMLQ01000004">
    <property type="protein sequence ID" value="GGO44608.1"/>
    <property type="molecule type" value="Genomic_DNA"/>
</dbReference>
<dbReference type="Proteomes" id="UP000642509">
    <property type="component" value="Unassembled WGS sequence"/>
</dbReference>
<evidence type="ECO:0000313" key="1">
    <source>
        <dbReference type="EMBL" id="GGO44608.1"/>
    </source>
</evidence>
<protein>
    <submittedName>
        <fullName evidence="1">Uncharacterized protein</fullName>
    </submittedName>
</protein>
<keyword evidence="2" id="KW-1185">Reference proteome</keyword>
<reference evidence="2" key="1">
    <citation type="journal article" date="2019" name="Int. J. Syst. Evol. Microbiol.">
        <title>The Global Catalogue of Microorganisms (GCM) 10K type strain sequencing project: providing services to taxonomists for standard genome sequencing and annotation.</title>
        <authorList>
            <consortium name="The Broad Institute Genomics Platform"/>
            <consortium name="The Broad Institute Genome Sequencing Center for Infectious Disease"/>
            <person name="Wu L."/>
            <person name="Ma J."/>
        </authorList>
    </citation>
    <scope>NUCLEOTIDE SEQUENCE [LARGE SCALE GENOMIC DNA]</scope>
    <source>
        <strain evidence="2">CGMCC 1.7064</strain>
    </source>
</reference>